<evidence type="ECO:0000313" key="12">
    <source>
        <dbReference type="Proteomes" id="UP000664658"/>
    </source>
</evidence>
<organism evidence="11 12">
    <name type="scientific">Plesiomonas shigelloides</name>
    <name type="common">Aeromonas shigelloides</name>
    <dbReference type="NCBI Taxonomy" id="703"/>
    <lineage>
        <taxon>Bacteria</taxon>
        <taxon>Pseudomonadati</taxon>
        <taxon>Pseudomonadota</taxon>
        <taxon>Gammaproteobacteria</taxon>
        <taxon>Enterobacterales</taxon>
        <taxon>Enterobacteriaceae</taxon>
        <taxon>Plesiomonas</taxon>
    </lineage>
</organism>
<dbReference type="Proteomes" id="UP000664658">
    <property type="component" value="Unassembled WGS sequence"/>
</dbReference>
<sequence length="341" mass="36607">MTRLTIALDVMGGDFGPRVTLPAALQALTSNPFLHLLLIGDQQIILSYLKSASDSVRLRTKIIHTAQVIPNEMRPSQAIRHSRDTSMRIALEAVKEGEAQACVSAGNTGALMGLAKMILKPLPGIERPALVAVLPNTLRGKTLLLDLGANVDSSASMLFQFAVMGAVLAEELYAMPAPRVALLNIGEEEVKGNDTIRAAAERLKQCSALNYQGYIEGNDILTGKADVIVCDGFVGNVTLKTMEGVARLFLSQLRSKTQTNGLLRFLGRWLLKKAFSRMGELNPDQYNGASLLGLRGIVVKSHGGANQQALVCAIEQAAQEVNRSVPARIAARLDAVLLKSD</sequence>
<comment type="subunit">
    <text evidence="9 10">Homodimer. Probably interacts with PlsY.</text>
</comment>
<dbReference type="PANTHER" id="PTHR30100">
    <property type="entry name" value="FATTY ACID/PHOSPHOLIPID SYNTHESIS PROTEIN PLSX"/>
    <property type="match status" value="1"/>
</dbReference>
<dbReference type="GO" id="GO:0005737">
    <property type="term" value="C:cytoplasm"/>
    <property type="evidence" value="ECO:0007669"/>
    <property type="project" value="UniProtKB-SubCell"/>
</dbReference>
<accession>A0A8I1W4B0</accession>
<keyword evidence="7 10" id="KW-1208">Phospholipid metabolism</keyword>
<keyword evidence="11" id="KW-0012">Acyltransferase</keyword>
<evidence type="ECO:0000256" key="2">
    <source>
        <dbReference type="ARBA" id="ARBA00022490"/>
    </source>
</evidence>
<evidence type="ECO:0000256" key="7">
    <source>
        <dbReference type="ARBA" id="ARBA00023264"/>
    </source>
</evidence>
<dbReference type="GO" id="GO:0008654">
    <property type="term" value="P:phospholipid biosynthetic process"/>
    <property type="evidence" value="ECO:0007669"/>
    <property type="project" value="UniProtKB-KW"/>
</dbReference>
<evidence type="ECO:0000256" key="3">
    <source>
        <dbReference type="ARBA" id="ARBA00022516"/>
    </source>
</evidence>
<dbReference type="Gene3D" id="3.40.718.10">
    <property type="entry name" value="Isopropylmalate Dehydrogenase"/>
    <property type="match status" value="1"/>
</dbReference>
<keyword evidence="3 10" id="KW-0444">Lipid biosynthesis</keyword>
<dbReference type="AlphaFoldDB" id="A0A8I1W4B0"/>
<comment type="caution">
    <text evidence="11">The sequence shown here is derived from an EMBL/GenBank/DDBJ whole genome shotgun (WGS) entry which is preliminary data.</text>
</comment>
<evidence type="ECO:0000256" key="5">
    <source>
        <dbReference type="ARBA" id="ARBA00023098"/>
    </source>
</evidence>
<comment type="similarity">
    <text evidence="10">Belongs to the PlsX family.</text>
</comment>
<evidence type="ECO:0000256" key="4">
    <source>
        <dbReference type="ARBA" id="ARBA00022679"/>
    </source>
</evidence>
<dbReference type="SUPFAM" id="SSF53659">
    <property type="entry name" value="Isocitrate/Isopropylmalate dehydrogenase-like"/>
    <property type="match status" value="1"/>
</dbReference>
<evidence type="ECO:0000256" key="9">
    <source>
        <dbReference type="ARBA" id="ARBA00046608"/>
    </source>
</evidence>
<dbReference type="GO" id="GO:0006633">
    <property type="term" value="P:fatty acid biosynthetic process"/>
    <property type="evidence" value="ECO:0007669"/>
    <property type="project" value="UniProtKB-UniRule"/>
</dbReference>
<keyword evidence="2 10" id="KW-0963">Cytoplasm</keyword>
<proteinExistence type="inferred from homology"/>
<protein>
    <recommendedName>
        <fullName evidence="8 10">Phosphate acyltransferase</fullName>
        <ecNumber evidence="8 10">2.3.1.274</ecNumber>
    </recommendedName>
    <alternativeName>
        <fullName evidence="10">Acyl-ACP phosphotransacylase</fullName>
    </alternativeName>
    <alternativeName>
        <fullName evidence="10">Acyl-[acyl-carrier-protein]--phosphate acyltransferase</fullName>
    </alternativeName>
    <alternativeName>
        <fullName evidence="10">Phosphate-acyl-ACP acyltransferase</fullName>
    </alternativeName>
</protein>
<comment type="function">
    <text evidence="10">Catalyzes the reversible formation of acyl-phosphate (acyl-PO(4)) from acyl-[acyl-carrier-protein] (acyl-ACP). This enzyme utilizes acyl-ACP as fatty acyl donor, but not acyl-CoA.</text>
</comment>
<comment type="pathway">
    <text evidence="10">Lipid metabolism; phospholipid metabolism.</text>
</comment>
<dbReference type="UniPathway" id="UPA00085"/>
<dbReference type="NCBIfam" id="TIGR00182">
    <property type="entry name" value="plsX"/>
    <property type="match status" value="1"/>
</dbReference>
<dbReference type="PIRSF" id="PIRSF002465">
    <property type="entry name" value="Phsphlp_syn_PlsX"/>
    <property type="match status" value="1"/>
</dbReference>
<dbReference type="HAMAP" id="MF_00019">
    <property type="entry name" value="PlsX"/>
    <property type="match status" value="1"/>
</dbReference>
<evidence type="ECO:0000256" key="8">
    <source>
        <dbReference type="ARBA" id="ARBA00024069"/>
    </source>
</evidence>
<keyword evidence="5 10" id="KW-0443">Lipid metabolism</keyword>
<keyword evidence="6 10" id="KW-0594">Phospholipid biosynthesis</keyword>
<evidence type="ECO:0000313" key="11">
    <source>
        <dbReference type="EMBL" id="MBO1107597.1"/>
    </source>
</evidence>
<dbReference type="PANTHER" id="PTHR30100:SF1">
    <property type="entry name" value="PHOSPHATE ACYLTRANSFERASE"/>
    <property type="match status" value="1"/>
</dbReference>
<evidence type="ECO:0000256" key="6">
    <source>
        <dbReference type="ARBA" id="ARBA00023209"/>
    </source>
</evidence>
<name>A0A8I1W4B0_PLESH</name>
<gene>
    <name evidence="10 11" type="primary">plsX</name>
    <name evidence="11" type="ORF">J2R62_05040</name>
</gene>
<dbReference type="InterPro" id="IPR003664">
    <property type="entry name" value="FA_synthesis"/>
</dbReference>
<evidence type="ECO:0000256" key="1">
    <source>
        <dbReference type="ARBA" id="ARBA00001232"/>
    </source>
</evidence>
<dbReference type="RefSeq" id="WP_207541753.1">
    <property type="nucleotide sequence ID" value="NZ_JAFNAA010000004.1"/>
</dbReference>
<comment type="catalytic activity">
    <reaction evidence="1 10">
        <text>a fatty acyl-[ACP] + phosphate = an acyl phosphate + holo-[ACP]</text>
        <dbReference type="Rhea" id="RHEA:42292"/>
        <dbReference type="Rhea" id="RHEA-COMP:9685"/>
        <dbReference type="Rhea" id="RHEA-COMP:14125"/>
        <dbReference type="ChEBI" id="CHEBI:43474"/>
        <dbReference type="ChEBI" id="CHEBI:59918"/>
        <dbReference type="ChEBI" id="CHEBI:64479"/>
        <dbReference type="ChEBI" id="CHEBI:138651"/>
        <dbReference type="EC" id="2.3.1.274"/>
    </reaction>
</comment>
<dbReference type="EC" id="2.3.1.274" evidence="8 10"/>
<keyword evidence="4 10" id="KW-0808">Transferase</keyword>
<dbReference type="EMBL" id="JAFNAA010000004">
    <property type="protein sequence ID" value="MBO1107597.1"/>
    <property type="molecule type" value="Genomic_DNA"/>
</dbReference>
<dbReference type="InterPro" id="IPR012281">
    <property type="entry name" value="Phospholipid_synth_PlsX-like"/>
</dbReference>
<comment type="subcellular location">
    <subcellularLocation>
        <location evidence="10">Cytoplasm</location>
    </subcellularLocation>
    <text evidence="10">Associated with the membrane possibly through PlsY.</text>
</comment>
<dbReference type="GO" id="GO:0043811">
    <property type="term" value="F:phosphate:acyl-[acyl carrier protein] acyltransferase activity"/>
    <property type="evidence" value="ECO:0007669"/>
    <property type="project" value="UniProtKB-UniRule"/>
</dbReference>
<reference evidence="11" key="1">
    <citation type="submission" date="2021-03" db="EMBL/GenBank/DDBJ databases">
        <title>Plesiomonas shigelloides zfcc0051, isolated from zebrafish feces.</title>
        <authorList>
            <person name="Vanderhoek Z."/>
            <person name="Gaulke C."/>
        </authorList>
    </citation>
    <scope>NUCLEOTIDE SEQUENCE</scope>
    <source>
        <strain evidence="11">Zfcc0051</strain>
    </source>
</reference>
<dbReference type="Pfam" id="PF02504">
    <property type="entry name" value="FA_synthesis"/>
    <property type="match status" value="1"/>
</dbReference>
<evidence type="ECO:0000256" key="10">
    <source>
        <dbReference type="HAMAP-Rule" id="MF_00019"/>
    </source>
</evidence>